<dbReference type="EMBL" id="JAODUO010000480">
    <property type="protein sequence ID" value="KAK2179631.1"/>
    <property type="molecule type" value="Genomic_DNA"/>
</dbReference>
<accession>A0AAD9KYA0</accession>
<name>A0AAD9KYA0_RIDPI</name>
<dbReference type="GO" id="GO:0005109">
    <property type="term" value="F:frizzled binding"/>
    <property type="evidence" value="ECO:0007669"/>
    <property type="project" value="TreeGrafter"/>
</dbReference>
<keyword evidence="5" id="KW-0272">Extracellular matrix</keyword>
<dbReference type="GO" id="GO:0060070">
    <property type="term" value="P:canonical Wnt signaling pathway"/>
    <property type="evidence" value="ECO:0007669"/>
    <property type="project" value="TreeGrafter"/>
</dbReference>
<comment type="caution">
    <text evidence="9">The sequence shown here is derived from an EMBL/GenBank/DDBJ whole genome shotgun (WGS) entry which is preliminary data.</text>
</comment>
<dbReference type="GO" id="GO:0030182">
    <property type="term" value="P:neuron differentiation"/>
    <property type="evidence" value="ECO:0007669"/>
    <property type="project" value="TreeGrafter"/>
</dbReference>
<dbReference type="AlphaFoldDB" id="A0AAD9KYA0"/>
<feature type="non-terminal residue" evidence="9">
    <location>
        <position position="1"/>
    </location>
</feature>
<evidence type="ECO:0000256" key="7">
    <source>
        <dbReference type="ARBA" id="ARBA00023157"/>
    </source>
</evidence>
<organism evidence="9 10">
    <name type="scientific">Ridgeia piscesae</name>
    <name type="common">Tubeworm</name>
    <dbReference type="NCBI Taxonomy" id="27915"/>
    <lineage>
        <taxon>Eukaryota</taxon>
        <taxon>Metazoa</taxon>
        <taxon>Spiralia</taxon>
        <taxon>Lophotrochozoa</taxon>
        <taxon>Annelida</taxon>
        <taxon>Polychaeta</taxon>
        <taxon>Sedentaria</taxon>
        <taxon>Canalipalpata</taxon>
        <taxon>Sabellida</taxon>
        <taxon>Siboglinidae</taxon>
        <taxon>Ridgeia</taxon>
    </lineage>
</organism>
<proteinExistence type="inferred from homology"/>
<sequence>ILGLAIPTEPSLDANTVCKTYPGLSHRQYNICRRFPDVAASAIQGVQIAIHECQYQFRSHRWNCSALETKNKNPHLSPFLTRARRKTPRQLSLREAVTGGMPRRSIDGVSDAIDVTNDLPPMWVSEERVYTRSSHSLRPTDVPRLLALTFLCPVLAPGAPIGSASAAVGDPLERRKWRVNDHLPRAIHLETTVIRSILRVDA</sequence>
<dbReference type="Pfam" id="PF00110">
    <property type="entry name" value="wnt"/>
    <property type="match status" value="1"/>
</dbReference>
<protein>
    <recommendedName>
        <fullName evidence="8">Protein Wnt</fullName>
    </recommendedName>
</protein>
<keyword evidence="3 8" id="KW-0217">Developmental protein</keyword>
<evidence type="ECO:0000313" key="10">
    <source>
        <dbReference type="Proteomes" id="UP001209878"/>
    </source>
</evidence>
<keyword evidence="10" id="KW-1185">Reference proteome</keyword>
<dbReference type="GO" id="GO:0005615">
    <property type="term" value="C:extracellular space"/>
    <property type="evidence" value="ECO:0007669"/>
    <property type="project" value="TreeGrafter"/>
</dbReference>
<dbReference type="GO" id="GO:0005125">
    <property type="term" value="F:cytokine activity"/>
    <property type="evidence" value="ECO:0007669"/>
    <property type="project" value="TreeGrafter"/>
</dbReference>
<evidence type="ECO:0000256" key="1">
    <source>
        <dbReference type="ARBA" id="ARBA00004498"/>
    </source>
</evidence>
<keyword evidence="7" id="KW-1015">Disulfide bond</keyword>
<gene>
    <name evidence="9" type="ORF">NP493_481g02032</name>
</gene>
<keyword evidence="6 8" id="KW-0879">Wnt signaling pathway</keyword>
<evidence type="ECO:0000256" key="5">
    <source>
        <dbReference type="ARBA" id="ARBA00022530"/>
    </source>
</evidence>
<dbReference type="InterPro" id="IPR005817">
    <property type="entry name" value="Wnt"/>
</dbReference>
<dbReference type="GO" id="GO:0045165">
    <property type="term" value="P:cell fate commitment"/>
    <property type="evidence" value="ECO:0007669"/>
    <property type="project" value="TreeGrafter"/>
</dbReference>
<comment type="function">
    <text evidence="8">Ligand for members of the frizzled family of seven transmembrane receptors.</text>
</comment>
<evidence type="ECO:0000256" key="6">
    <source>
        <dbReference type="ARBA" id="ARBA00022687"/>
    </source>
</evidence>
<dbReference type="PANTHER" id="PTHR12027:SF98">
    <property type="entry name" value="PROTEIN WNT"/>
    <property type="match status" value="1"/>
</dbReference>
<evidence type="ECO:0000256" key="3">
    <source>
        <dbReference type="ARBA" id="ARBA00022473"/>
    </source>
</evidence>
<dbReference type="SMART" id="SM00097">
    <property type="entry name" value="WNT1"/>
    <property type="match status" value="1"/>
</dbReference>
<comment type="subcellular location">
    <subcellularLocation>
        <location evidence="1 8">Secreted</location>
        <location evidence="1 8">Extracellular space</location>
        <location evidence="1 8">Extracellular matrix</location>
    </subcellularLocation>
</comment>
<evidence type="ECO:0000313" key="9">
    <source>
        <dbReference type="EMBL" id="KAK2179631.1"/>
    </source>
</evidence>
<comment type="similarity">
    <text evidence="2 8">Belongs to the Wnt family.</text>
</comment>
<evidence type="ECO:0000256" key="8">
    <source>
        <dbReference type="RuleBase" id="RU003500"/>
    </source>
</evidence>
<reference evidence="9" key="1">
    <citation type="journal article" date="2023" name="Mol. Biol. Evol.">
        <title>Third-Generation Sequencing Reveals the Adaptive Role of the Epigenome in Three Deep-Sea Polychaetes.</title>
        <authorList>
            <person name="Perez M."/>
            <person name="Aroh O."/>
            <person name="Sun Y."/>
            <person name="Lan Y."/>
            <person name="Juniper S.K."/>
            <person name="Young C.R."/>
            <person name="Angers B."/>
            <person name="Qian P.Y."/>
        </authorList>
    </citation>
    <scope>NUCLEOTIDE SEQUENCE</scope>
    <source>
        <strain evidence="9">R07B-5</strain>
    </source>
</reference>
<keyword evidence="4" id="KW-0964">Secreted</keyword>
<evidence type="ECO:0000256" key="4">
    <source>
        <dbReference type="ARBA" id="ARBA00022525"/>
    </source>
</evidence>
<evidence type="ECO:0000256" key="2">
    <source>
        <dbReference type="ARBA" id="ARBA00005683"/>
    </source>
</evidence>
<dbReference type="Proteomes" id="UP001209878">
    <property type="component" value="Unassembled WGS sequence"/>
</dbReference>
<dbReference type="PANTHER" id="PTHR12027">
    <property type="entry name" value="WNT RELATED"/>
    <property type="match status" value="1"/>
</dbReference>